<protein>
    <recommendedName>
        <fullName evidence="2">Copper amine oxidase-like N-terminal domain-containing protein</fullName>
    </recommendedName>
</protein>
<proteinExistence type="predicted"/>
<dbReference type="InterPro" id="IPR012854">
    <property type="entry name" value="Cu_amine_oxidase-like_N"/>
</dbReference>
<evidence type="ECO:0000313" key="3">
    <source>
        <dbReference type="EMBL" id="TFE89825.1"/>
    </source>
</evidence>
<organism evidence="3 4">
    <name type="scientific">Paenibacillus athensensis</name>
    <dbReference type="NCBI Taxonomy" id="1967502"/>
    <lineage>
        <taxon>Bacteria</taxon>
        <taxon>Bacillati</taxon>
        <taxon>Bacillota</taxon>
        <taxon>Bacilli</taxon>
        <taxon>Bacillales</taxon>
        <taxon>Paenibacillaceae</taxon>
        <taxon>Paenibacillus</taxon>
    </lineage>
</organism>
<keyword evidence="1" id="KW-0732">Signal</keyword>
<feature type="chain" id="PRO_5021500394" description="Copper amine oxidase-like N-terminal domain-containing protein" evidence="1">
    <location>
        <begin position="27"/>
        <end position="379"/>
    </location>
</feature>
<feature type="domain" description="Copper amine oxidase-like N-terminal" evidence="2">
    <location>
        <begin position="40"/>
        <end position="148"/>
    </location>
</feature>
<dbReference type="InterPro" id="IPR036582">
    <property type="entry name" value="Mao_N_sf"/>
</dbReference>
<evidence type="ECO:0000313" key="4">
    <source>
        <dbReference type="Proteomes" id="UP000298246"/>
    </source>
</evidence>
<comment type="caution">
    <text evidence="3">The sequence shown here is derived from an EMBL/GenBank/DDBJ whole genome shotgun (WGS) entry which is preliminary data.</text>
</comment>
<gene>
    <name evidence="3" type="ORF">B5M42_06970</name>
</gene>
<dbReference type="AlphaFoldDB" id="A0A4Y8Q8G8"/>
<evidence type="ECO:0000256" key="1">
    <source>
        <dbReference type="SAM" id="SignalP"/>
    </source>
</evidence>
<dbReference type="SUPFAM" id="SSF55383">
    <property type="entry name" value="Copper amine oxidase, domain N"/>
    <property type="match status" value="1"/>
</dbReference>
<evidence type="ECO:0000259" key="2">
    <source>
        <dbReference type="Pfam" id="PF07833"/>
    </source>
</evidence>
<accession>A0A4Y8Q8G8</accession>
<feature type="signal peptide" evidence="1">
    <location>
        <begin position="1"/>
        <end position="26"/>
    </location>
</feature>
<dbReference type="RefSeq" id="WP_167689712.1">
    <property type="nucleotide sequence ID" value="NZ_MYFO02000006.1"/>
</dbReference>
<dbReference type="Gene3D" id="3.30.457.10">
    <property type="entry name" value="Copper amine oxidase-like, N-terminal domain"/>
    <property type="match status" value="1"/>
</dbReference>
<dbReference type="Proteomes" id="UP000298246">
    <property type="component" value="Unassembled WGS sequence"/>
</dbReference>
<name>A0A4Y8Q8G8_9BACL</name>
<dbReference type="EMBL" id="MYFO01000006">
    <property type="protein sequence ID" value="TFE89825.1"/>
    <property type="molecule type" value="Genomic_DNA"/>
</dbReference>
<dbReference type="Pfam" id="PF07833">
    <property type="entry name" value="Cu_amine_oxidN1"/>
    <property type="match status" value="1"/>
</dbReference>
<keyword evidence="4" id="KW-1185">Reference proteome</keyword>
<sequence length="379" mass="42289">MKKVIATIAAAVVLASGSLVFNGVQAATENEGQIMVPVIVNGHKVKFPDTEPYVDSNGRTMVPVRFVSEKLGGKVDWNATTKTVTIATQGKNISLTIGSKTPTVNGNSVELDTAAAMVDGRTMVPLRFVSEALESKVTWDEGAHAVQITDAAYQAKIDNGTVKLDAWGRELSGEEDERWNKLADLPEFVYGLETNSTFSNKEFMNKFGSTWADKSHIDLWASKVRNYYQAQLNVDYRTIDADKFSETLITNMGISKSSIPRLTEIVHQYVSWVKANHVVAKGYADPENSLVRLSSTGPIFLTHFKFMILQADDPAQTFMDNTQVSQWSDSYKLKKNVWYDGYASVNMGSRFANYQEEHFGLIANENMFEKGTYKYEEME</sequence>
<reference evidence="3 4" key="1">
    <citation type="submission" date="2017-03" db="EMBL/GenBank/DDBJ databases">
        <title>Isolation of Levoglucosan Utilizing Bacteria.</title>
        <authorList>
            <person name="Arya A.S."/>
        </authorList>
    </citation>
    <scope>NUCLEOTIDE SEQUENCE [LARGE SCALE GENOMIC DNA]</scope>
    <source>
        <strain evidence="3 4">MEC069</strain>
    </source>
</reference>